<evidence type="ECO:0000313" key="3">
    <source>
        <dbReference type="EMBL" id="APG15319.1"/>
    </source>
</evidence>
<dbReference type="Proteomes" id="UP000181962">
    <property type="component" value="Chromosome"/>
</dbReference>
<evidence type="ECO:0000256" key="1">
    <source>
        <dbReference type="SAM" id="MobiDB-lite"/>
    </source>
</evidence>
<sequence>MSFNRGRVERQYDAVFARLGQRFEDCAPSSSLGPAIEAIVDRRVRAVFTWTITPSCTRLQHVNDAADDASVVVPIRPRQSPRQMRFDTRPLPVVQPKQTSAHSLAPESTRRQENHVALFRYRP</sequence>
<name>A0A1L3FPU4_BRAJP</name>
<reference evidence="3 4" key="1">
    <citation type="submission" date="2016-11" db="EMBL/GenBank/DDBJ databases">
        <title>Complete Genome Sequence of Bradyrhizobium sp. strain J5, an isolated from soybean nodule in Hokkaido.</title>
        <authorList>
            <person name="Kanehara K."/>
        </authorList>
    </citation>
    <scope>NUCLEOTIDE SEQUENCE [LARGE SCALE GENOMIC DNA]</scope>
    <source>
        <strain evidence="3 4">J5</strain>
    </source>
</reference>
<dbReference type="AlphaFoldDB" id="A0A1L3FPU4"/>
<gene>
    <name evidence="2" type="ORF">BKD09_41775</name>
    <name evidence="3" type="ORF">BKD09_44200</name>
</gene>
<protein>
    <submittedName>
        <fullName evidence="3">Uncharacterized protein</fullName>
    </submittedName>
</protein>
<evidence type="ECO:0000313" key="4">
    <source>
        <dbReference type="Proteomes" id="UP000181962"/>
    </source>
</evidence>
<feature type="region of interest" description="Disordered" evidence="1">
    <location>
        <begin position="76"/>
        <end position="123"/>
    </location>
</feature>
<accession>A0A1L3FPU4</accession>
<dbReference type="EMBL" id="CP017637">
    <property type="protein sequence ID" value="APG15319.1"/>
    <property type="molecule type" value="Genomic_DNA"/>
</dbReference>
<proteinExistence type="predicted"/>
<organism evidence="3 4">
    <name type="scientific">Bradyrhizobium japonicum</name>
    <dbReference type="NCBI Taxonomy" id="375"/>
    <lineage>
        <taxon>Bacteria</taxon>
        <taxon>Pseudomonadati</taxon>
        <taxon>Pseudomonadota</taxon>
        <taxon>Alphaproteobacteria</taxon>
        <taxon>Hyphomicrobiales</taxon>
        <taxon>Nitrobacteraceae</taxon>
        <taxon>Bradyrhizobium</taxon>
    </lineage>
</organism>
<dbReference type="EMBL" id="CP017637">
    <property type="protein sequence ID" value="APG14885.1"/>
    <property type="molecule type" value="Genomic_DNA"/>
</dbReference>
<evidence type="ECO:0000313" key="2">
    <source>
        <dbReference type="EMBL" id="APG14885.1"/>
    </source>
</evidence>